<dbReference type="EMBL" id="JAXQNO010000004">
    <property type="protein sequence ID" value="KAK4798976.1"/>
    <property type="molecule type" value="Genomic_DNA"/>
</dbReference>
<evidence type="ECO:0000313" key="2">
    <source>
        <dbReference type="Proteomes" id="UP001346149"/>
    </source>
</evidence>
<name>A0AAN7RHX1_TRANT</name>
<accession>A0AAN7RHX1</accession>
<evidence type="ECO:0000313" key="1">
    <source>
        <dbReference type="EMBL" id="KAK4798976.1"/>
    </source>
</evidence>
<proteinExistence type="predicted"/>
<dbReference type="Proteomes" id="UP001346149">
    <property type="component" value="Unassembled WGS sequence"/>
</dbReference>
<keyword evidence="2" id="KW-1185">Reference proteome</keyword>
<dbReference type="AlphaFoldDB" id="A0AAN7RHX1"/>
<comment type="caution">
    <text evidence="1">The sequence shown here is derived from an EMBL/GenBank/DDBJ whole genome shotgun (WGS) entry which is preliminary data.</text>
</comment>
<sequence length="60" mass="6892">MQMNNPLSLLIRVWDGPKKHEGQGMLLKRSERRLFHSADAAFSDDGRTLDISRHISLCLE</sequence>
<reference evidence="1 2" key="1">
    <citation type="journal article" date="2023" name="Hortic Res">
        <title>Pangenome of water caltrop reveals structural variations and asymmetric subgenome divergence after allopolyploidization.</title>
        <authorList>
            <person name="Zhang X."/>
            <person name="Chen Y."/>
            <person name="Wang L."/>
            <person name="Yuan Y."/>
            <person name="Fang M."/>
            <person name="Shi L."/>
            <person name="Lu R."/>
            <person name="Comes H.P."/>
            <person name="Ma Y."/>
            <person name="Chen Y."/>
            <person name="Huang G."/>
            <person name="Zhou Y."/>
            <person name="Zheng Z."/>
            <person name="Qiu Y."/>
        </authorList>
    </citation>
    <scope>NUCLEOTIDE SEQUENCE [LARGE SCALE GENOMIC DNA]</scope>
    <source>
        <strain evidence="1">F231</strain>
    </source>
</reference>
<protein>
    <submittedName>
        <fullName evidence="1">Uncharacterized protein</fullName>
    </submittedName>
</protein>
<gene>
    <name evidence="1" type="ORF">SAY86_024341</name>
</gene>
<organism evidence="1 2">
    <name type="scientific">Trapa natans</name>
    <name type="common">Water chestnut</name>
    <dbReference type="NCBI Taxonomy" id="22666"/>
    <lineage>
        <taxon>Eukaryota</taxon>
        <taxon>Viridiplantae</taxon>
        <taxon>Streptophyta</taxon>
        <taxon>Embryophyta</taxon>
        <taxon>Tracheophyta</taxon>
        <taxon>Spermatophyta</taxon>
        <taxon>Magnoliopsida</taxon>
        <taxon>eudicotyledons</taxon>
        <taxon>Gunneridae</taxon>
        <taxon>Pentapetalae</taxon>
        <taxon>rosids</taxon>
        <taxon>malvids</taxon>
        <taxon>Myrtales</taxon>
        <taxon>Lythraceae</taxon>
        <taxon>Trapa</taxon>
    </lineage>
</organism>